<dbReference type="Proteomes" id="UP001216329">
    <property type="component" value="Chromosome"/>
</dbReference>
<reference evidence="1" key="1">
    <citation type="submission" date="2023-03" db="EMBL/GenBank/DDBJ databases">
        <title>Andean soil-derived lignocellulolytic bacterial consortium as a source of novel taxa and putative plastic-active enzymes.</title>
        <authorList>
            <person name="Diaz-Garcia L."/>
            <person name="Chuvochina M."/>
            <person name="Feuerriegel G."/>
            <person name="Bunk B."/>
            <person name="Sproer C."/>
            <person name="Streit W.R."/>
            <person name="Rodriguez L.M."/>
            <person name="Overmann J."/>
            <person name="Jimenez D.J."/>
        </authorList>
    </citation>
    <scope>NUCLEOTIDE SEQUENCE</scope>
    <source>
        <strain evidence="1">MAG 876</strain>
    </source>
</reference>
<evidence type="ECO:0000313" key="1">
    <source>
        <dbReference type="EMBL" id="WEK31161.1"/>
    </source>
</evidence>
<protein>
    <submittedName>
        <fullName evidence="1">RHS repeat-associated core domain-containing protein</fullName>
    </submittedName>
</protein>
<name>A0AAJ6BDV1_9PSED</name>
<evidence type="ECO:0000313" key="2">
    <source>
        <dbReference type="Proteomes" id="UP001216329"/>
    </source>
</evidence>
<gene>
    <name evidence="1" type="ORF">P0Y58_02920</name>
</gene>
<dbReference type="Gene3D" id="2.180.10.10">
    <property type="entry name" value="RHS repeat-associated core"/>
    <property type="match status" value="1"/>
</dbReference>
<dbReference type="InterPro" id="IPR022385">
    <property type="entry name" value="Rhs_assc_core"/>
</dbReference>
<proteinExistence type="predicted"/>
<sequence>MKYMYFKSWPVTLIEDAGNTSFFRHQRLVLGVGSAEAALLKVDEAGSVLESRGDSLVGVSNYSPYGHTLSPTDIGFKGEWFNRFSRSYPLGNGYRDYSAVLMRFRSPDSLSPMGDGGINPYAFVSNDPVNWSDPSGHRRILYSGIKQTTITEITKGVFRKKRELYITGHGSLDSTKVKFDGVGLSPEQLFEKAKEKGVSFEVRKGDRTRPVYDRVIIAACYSAGTANDRGASFAQKFADKVGSRVRGYEGAVRAVFRGDEFHQVTSWTEPKYRTGFNYKPFDFSPRITDSNSTIRNR</sequence>
<accession>A0AAJ6BDV1</accession>
<dbReference type="AlphaFoldDB" id="A0AAJ6BDV1"/>
<dbReference type="EMBL" id="CP119325">
    <property type="protein sequence ID" value="WEK31161.1"/>
    <property type="molecule type" value="Genomic_DNA"/>
</dbReference>
<dbReference type="NCBIfam" id="TIGR03696">
    <property type="entry name" value="Rhs_assc_core"/>
    <property type="match status" value="1"/>
</dbReference>
<organism evidence="1 2">
    <name type="scientific">Candidatus Pseudomonas phytovorans</name>
    <dbReference type="NCBI Taxonomy" id="3121377"/>
    <lineage>
        <taxon>Bacteria</taxon>
        <taxon>Pseudomonadati</taxon>
        <taxon>Pseudomonadota</taxon>
        <taxon>Gammaproteobacteria</taxon>
        <taxon>Pseudomonadales</taxon>
        <taxon>Pseudomonadaceae</taxon>
        <taxon>Pseudomonas</taxon>
    </lineage>
</organism>